<reference evidence="2 3" key="1">
    <citation type="submission" date="2019-05" db="EMBL/GenBank/DDBJ databases">
        <title>Another draft genome of Portunus trituberculatus and its Hox gene families provides insights of decapod evolution.</title>
        <authorList>
            <person name="Jeong J.-H."/>
            <person name="Song I."/>
            <person name="Kim S."/>
            <person name="Choi T."/>
            <person name="Kim D."/>
            <person name="Ryu S."/>
            <person name="Kim W."/>
        </authorList>
    </citation>
    <scope>NUCLEOTIDE SEQUENCE [LARGE SCALE GENOMIC DNA]</scope>
    <source>
        <tissue evidence="2">Muscle</tissue>
    </source>
</reference>
<gene>
    <name evidence="2" type="ORF">E2C01_021007</name>
</gene>
<keyword evidence="3" id="KW-1185">Reference proteome</keyword>
<dbReference type="Proteomes" id="UP000324222">
    <property type="component" value="Unassembled WGS sequence"/>
</dbReference>
<organism evidence="2 3">
    <name type="scientific">Portunus trituberculatus</name>
    <name type="common">Swimming crab</name>
    <name type="synonym">Neptunus trituberculatus</name>
    <dbReference type="NCBI Taxonomy" id="210409"/>
    <lineage>
        <taxon>Eukaryota</taxon>
        <taxon>Metazoa</taxon>
        <taxon>Ecdysozoa</taxon>
        <taxon>Arthropoda</taxon>
        <taxon>Crustacea</taxon>
        <taxon>Multicrustacea</taxon>
        <taxon>Malacostraca</taxon>
        <taxon>Eumalacostraca</taxon>
        <taxon>Eucarida</taxon>
        <taxon>Decapoda</taxon>
        <taxon>Pleocyemata</taxon>
        <taxon>Brachyura</taxon>
        <taxon>Eubrachyura</taxon>
        <taxon>Portunoidea</taxon>
        <taxon>Portunidae</taxon>
        <taxon>Portuninae</taxon>
        <taxon>Portunus</taxon>
    </lineage>
</organism>
<keyword evidence="1" id="KW-1133">Transmembrane helix</keyword>
<evidence type="ECO:0000313" key="3">
    <source>
        <dbReference type="Proteomes" id="UP000324222"/>
    </source>
</evidence>
<feature type="transmembrane region" description="Helical" evidence="1">
    <location>
        <begin position="97"/>
        <end position="114"/>
    </location>
</feature>
<dbReference type="EMBL" id="VSRR010001809">
    <property type="protein sequence ID" value="MPC27823.1"/>
    <property type="molecule type" value="Genomic_DNA"/>
</dbReference>
<keyword evidence="1" id="KW-0472">Membrane</keyword>
<evidence type="ECO:0000313" key="2">
    <source>
        <dbReference type="EMBL" id="MPC27823.1"/>
    </source>
</evidence>
<accession>A0A5B7E3J0</accession>
<comment type="caution">
    <text evidence="2">The sequence shown here is derived from an EMBL/GenBank/DDBJ whole genome shotgun (WGS) entry which is preliminary data.</text>
</comment>
<sequence length="120" mass="13590">MRYTLVVQDGGGILTKPRGDHPLLGFEPMPAMAVNTDLADYPRVTVCIYCPGLFFFIHVLIEQHNPWFVSMLLFCQCGLKGCLGETHRLRLHLPQHVLHQQLLALVFLVLYILTDDSLST</sequence>
<keyword evidence="1" id="KW-0812">Transmembrane</keyword>
<name>A0A5B7E3J0_PORTR</name>
<evidence type="ECO:0000256" key="1">
    <source>
        <dbReference type="SAM" id="Phobius"/>
    </source>
</evidence>
<dbReference type="AlphaFoldDB" id="A0A5B7E3J0"/>
<proteinExistence type="predicted"/>
<protein>
    <submittedName>
        <fullName evidence="2">Uncharacterized protein</fullName>
    </submittedName>
</protein>
<feature type="transmembrane region" description="Helical" evidence="1">
    <location>
        <begin position="41"/>
        <end position="61"/>
    </location>
</feature>